<organism evidence="1 2">
    <name type="scientific">Pedobacter lusitanus</name>
    <dbReference type="NCBI Taxonomy" id="1503925"/>
    <lineage>
        <taxon>Bacteria</taxon>
        <taxon>Pseudomonadati</taxon>
        <taxon>Bacteroidota</taxon>
        <taxon>Sphingobacteriia</taxon>
        <taxon>Sphingobacteriales</taxon>
        <taxon>Sphingobacteriaceae</taxon>
        <taxon>Pedobacter</taxon>
    </lineage>
</organism>
<evidence type="ECO:0000313" key="2">
    <source>
        <dbReference type="Proteomes" id="UP000032049"/>
    </source>
</evidence>
<keyword evidence="2" id="KW-1185">Reference proteome</keyword>
<evidence type="ECO:0000313" key="1">
    <source>
        <dbReference type="EMBL" id="KIO75984.1"/>
    </source>
</evidence>
<reference evidence="1 2" key="1">
    <citation type="submission" date="2015-01" db="EMBL/GenBank/DDBJ databases">
        <title>Draft genome sequence of Pedobacter sp. NL19 isolated from sludge of an effluent treatment pond in an abandoned uranium mine.</title>
        <authorList>
            <person name="Santos T."/>
            <person name="Caetano T."/>
            <person name="Covas C."/>
            <person name="Cruz A."/>
            <person name="Mendo S."/>
        </authorList>
    </citation>
    <scope>NUCLEOTIDE SEQUENCE [LARGE SCALE GENOMIC DNA]</scope>
    <source>
        <strain evidence="1 2">NL19</strain>
    </source>
</reference>
<gene>
    <name evidence="1" type="ORF">TH53_17605</name>
</gene>
<protein>
    <submittedName>
        <fullName evidence="1">Uncharacterized protein</fullName>
    </submittedName>
</protein>
<dbReference type="EMBL" id="JXRA01000077">
    <property type="protein sequence ID" value="KIO75984.1"/>
    <property type="molecule type" value="Genomic_DNA"/>
</dbReference>
<dbReference type="AlphaFoldDB" id="A0A0D0FU59"/>
<comment type="caution">
    <text evidence="1">The sequence shown here is derived from an EMBL/GenBank/DDBJ whole genome shotgun (WGS) entry which is preliminary data.</text>
</comment>
<accession>A0A0D0FU59</accession>
<dbReference type="STRING" id="1503925.TH53_17605"/>
<dbReference type="OrthoDB" id="9758472at2"/>
<proteinExistence type="predicted"/>
<name>A0A0D0FU59_9SPHI</name>
<dbReference type="Proteomes" id="UP000032049">
    <property type="component" value="Unassembled WGS sequence"/>
</dbReference>
<dbReference type="RefSeq" id="WP_041883799.1">
    <property type="nucleotide sequence ID" value="NZ_JXRA01000077.1"/>
</dbReference>
<sequence>MKKKPVIFTLVALLFIVAGIFAYRNFDDVKSAINHPENENNVKLGYDEDADRTFRYVGAYEEAFILKGKLLDASFKKRI</sequence>